<accession>A0A063Y655</accession>
<evidence type="ECO:0000256" key="1">
    <source>
        <dbReference type="PROSITE-ProRule" id="PRU00409"/>
    </source>
</evidence>
<comment type="caution">
    <text evidence="3">The sequence shown here is derived from an EMBL/GenBank/DDBJ whole genome shotgun (WGS) entry which is preliminary data.</text>
</comment>
<proteinExistence type="predicted"/>
<protein>
    <submittedName>
        <fullName evidence="3">ATP-grasp enzyme-like protein</fullName>
    </submittedName>
</protein>
<dbReference type="Proteomes" id="UP000027318">
    <property type="component" value="Unassembled WGS sequence"/>
</dbReference>
<keyword evidence="1" id="KW-0547">Nucleotide-binding</keyword>
<sequence>MKINKRLLFTGGGGAGNEAIWKFLKNKYDMYFADCDISNIDPDIPEDRKIEIPKACASDFIDRLIDISNAYGIDFVIPSVDEELILFSKNRNLFACEIYVPDEAFISQMLNKRLCAELIRISGLSAPRTEQVDEWKSLNFPMIIKPKTGRGSRGVMTISSEEELNAYRVFNPVPDEDLIVQELIIGEEYTVLISADKEKKLNCIIPVKVERKRGVTVLASIDMNGAVIDYAKKFHAKFPTSGIYNLQCILTAKGYVYPFEINPRISTTFCMSLAAGFDPFEIFTASVSSLFFPEKKFKLFRTWKNSFLPVG</sequence>
<evidence type="ECO:0000313" key="4">
    <source>
        <dbReference type="Proteomes" id="UP000027318"/>
    </source>
</evidence>
<dbReference type="STRING" id="267850.ADINL_0227"/>
<feature type="domain" description="ATP-grasp" evidence="2">
    <location>
        <begin position="108"/>
        <end position="288"/>
    </location>
</feature>
<reference evidence="3 4" key="1">
    <citation type="journal article" date="2005" name="Int. J. Syst. Evol. Microbiol.">
        <title>Nitrincola lacisaponensis gen. nov., sp. nov., a novel alkaliphilic bacterium isolated from an alkaline, saline lake.</title>
        <authorList>
            <person name="Dimitriu P.A."/>
            <person name="Shukla S.K."/>
            <person name="Conradt J."/>
            <person name="Marquez M.C."/>
            <person name="Ventosa A."/>
            <person name="Maglia A."/>
            <person name="Peyton B.M."/>
            <person name="Pinkart H.C."/>
            <person name="Mormile M.R."/>
        </authorList>
    </citation>
    <scope>NUCLEOTIDE SEQUENCE [LARGE SCALE GENOMIC DNA]</scope>
    <source>
        <strain evidence="3 4">4CA</strain>
    </source>
</reference>
<keyword evidence="4" id="KW-1185">Reference proteome</keyword>
<evidence type="ECO:0000313" key="3">
    <source>
        <dbReference type="EMBL" id="KDE41154.1"/>
    </source>
</evidence>
<organism evidence="3 4">
    <name type="scientific">Nitrincola lacisaponensis</name>
    <dbReference type="NCBI Taxonomy" id="267850"/>
    <lineage>
        <taxon>Bacteria</taxon>
        <taxon>Pseudomonadati</taxon>
        <taxon>Pseudomonadota</taxon>
        <taxon>Gammaproteobacteria</taxon>
        <taxon>Oceanospirillales</taxon>
        <taxon>Oceanospirillaceae</taxon>
        <taxon>Nitrincola</taxon>
    </lineage>
</organism>
<dbReference type="Gene3D" id="3.40.50.20">
    <property type="match status" value="1"/>
</dbReference>
<dbReference type="GO" id="GO:0046872">
    <property type="term" value="F:metal ion binding"/>
    <property type="evidence" value="ECO:0007669"/>
    <property type="project" value="InterPro"/>
</dbReference>
<dbReference type="Pfam" id="PF02655">
    <property type="entry name" value="ATP-grasp_3"/>
    <property type="match status" value="1"/>
</dbReference>
<dbReference type="GO" id="GO:0003824">
    <property type="term" value="F:catalytic activity"/>
    <property type="evidence" value="ECO:0007669"/>
    <property type="project" value="UniProtKB-ARBA"/>
</dbReference>
<evidence type="ECO:0000259" key="2">
    <source>
        <dbReference type="PROSITE" id="PS50975"/>
    </source>
</evidence>
<dbReference type="Gene3D" id="3.30.470.20">
    <property type="entry name" value="ATP-grasp fold, B domain"/>
    <property type="match status" value="1"/>
</dbReference>
<dbReference type="InterPro" id="IPR013815">
    <property type="entry name" value="ATP_grasp_subdomain_1"/>
</dbReference>
<gene>
    <name evidence="3" type="ORF">ADINL_0227</name>
</gene>
<dbReference type="AlphaFoldDB" id="A0A063Y655"/>
<dbReference type="OrthoDB" id="9765608at2"/>
<dbReference type="GO" id="GO:0005524">
    <property type="term" value="F:ATP binding"/>
    <property type="evidence" value="ECO:0007669"/>
    <property type="project" value="UniProtKB-UniRule"/>
</dbReference>
<dbReference type="EMBL" id="JMSZ01000007">
    <property type="protein sequence ID" value="KDE41154.1"/>
    <property type="molecule type" value="Genomic_DNA"/>
</dbReference>
<keyword evidence="1" id="KW-0067">ATP-binding</keyword>
<name>A0A063Y655_9GAMM</name>
<dbReference type="InterPro" id="IPR003806">
    <property type="entry name" value="ATP-grasp_PylC-type"/>
</dbReference>
<dbReference type="Gene3D" id="3.30.1490.20">
    <property type="entry name" value="ATP-grasp fold, A domain"/>
    <property type="match status" value="1"/>
</dbReference>
<dbReference type="RefSeq" id="WP_084154333.1">
    <property type="nucleotide sequence ID" value="NZ_JMSZ01000007.1"/>
</dbReference>
<dbReference type="PROSITE" id="PS50975">
    <property type="entry name" value="ATP_GRASP"/>
    <property type="match status" value="1"/>
</dbReference>
<dbReference type="InterPro" id="IPR011761">
    <property type="entry name" value="ATP-grasp"/>
</dbReference>
<dbReference type="SUPFAM" id="SSF56059">
    <property type="entry name" value="Glutathione synthetase ATP-binding domain-like"/>
    <property type="match status" value="1"/>
</dbReference>